<evidence type="ECO:0000256" key="5">
    <source>
        <dbReference type="SAM" id="MobiDB-lite"/>
    </source>
</evidence>
<feature type="region of interest" description="Disordered" evidence="5">
    <location>
        <begin position="253"/>
        <end position="289"/>
    </location>
</feature>
<proteinExistence type="inferred from homology"/>
<dbReference type="InterPro" id="IPR003593">
    <property type="entry name" value="AAA+_ATPase"/>
</dbReference>
<dbReference type="InterPro" id="IPR003439">
    <property type="entry name" value="ABC_transporter-like_ATP-bd"/>
</dbReference>
<dbReference type="InterPro" id="IPR017871">
    <property type="entry name" value="ABC_transporter-like_CS"/>
</dbReference>
<keyword evidence="8" id="KW-1185">Reference proteome</keyword>
<dbReference type="SMART" id="SM00382">
    <property type="entry name" value="AAA"/>
    <property type="match status" value="2"/>
</dbReference>
<feature type="compositionally biased region" description="Basic and acidic residues" evidence="5">
    <location>
        <begin position="543"/>
        <end position="560"/>
    </location>
</feature>
<sequence length="560" mass="59944">MNATDAAHVRDLRIEIDGRALVDGVSLRVPPGRITALIGASGSGKTTTGRALLGEYPPGAVVTGRVSVPDGLIGYVPQHPATVLNPARRISALLQDIARTQVRHLPRRARRAAVRQRVLRALDQARIPDGESLLRRYPHQLSGGQQQRLVLAQALLTGATTLVADEPTTGQDALTKQQIARQLAALARQGRAILLLSHDLDVVRALADDVHVLRAGRIVESGPPDRLQRSPQHPWTRALFAYTTATDTAMESANDADAATQTATDTATDTDATAPRQATAPETTPAAPNPVLHVRALTARHGRTTVLHPADLSLPPGCSALVGRSGSGKTTLARCLAGLHRTYDGEVLLDGAALPRSLRDRTRAQLAAVQYVFQDARAAFDEHRPVLDQVSRSAVRLRRVPAPEALADAERTLSALGLDGGLVRRRPAELSGGELQRAALARALLARPRVLICDEITSGLDTVARRTLRTVLTGLQRTHPDLSLLLITHDPDTAALATHTAVLDRGHLVEQGPTPQLLTAPRHSLTTALLRPAPDPNAASRAGHPDRPDHPLVHEDCRYV</sequence>
<evidence type="ECO:0000256" key="2">
    <source>
        <dbReference type="ARBA" id="ARBA00022448"/>
    </source>
</evidence>
<evidence type="ECO:0000256" key="3">
    <source>
        <dbReference type="ARBA" id="ARBA00022741"/>
    </source>
</evidence>
<dbReference type="Pfam" id="PF00005">
    <property type="entry name" value="ABC_tran"/>
    <property type="match status" value="2"/>
</dbReference>
<protein>
    <submittedName>
        <fullName evidence="7">ABC transporter ATP-binding protein</fullName>
    </submittedName>
</protein>
<name>A0A5J4LLD9_9ACTN</name>
<evidence type="ECO:0000313" key="8">
    <source>
        <dbReference type="Proteomes" id="UP000325598"/>
    </source>
</evidence>
<feature type="domain" description="ABC transporter" evidence="6">
    <location>
        <begin position="7"/>
        <end position="240"/>
    </location>
</feature>
<dbReference type="InterPro" id="IPR050319">
    <property type="entry name" value="ABC_transp_ATP-bind"/>
</dbReference>
<dbReference type="RefSeq" id="WP_152104922.1">
    <property type="nucleotide sequence ID" value="NZ_BLAG01000014.1"/>
</dbReference>
<dbReference type="PROSITE" id="PS50893">
    <property type="entry name" value="ABC_TRANSPORTER_2"/>
    <property type="match status" value="2"/>
</dbReference>
<feature type="region of interest" description="Disordered" evidence="5">
    <location>
        <begin position="532"/>
        <end position="560"/>
    </location>
</feature>
<dbReference type="OrthoDB" id="4008250at2"/>
<dbReference type="PROSITE" id="PS00211">
    <property type="entry name" value="ABC_TRANSPORTER_1"/>
    <property type="match status" value="2"/>
</dbReference>
<evidence type="ECO:0000256" key="1">
    <source>
        <dbReference type="ARBA" id="ARBA00005417"/>
    </source>
</evidence>
<dbReference type="PANTHER" id="PTHR43776">
    <property type="entry name" value="TRANSPORT ATP-BINDING PROTEIN"/>
    <property type="match status" value="1"/>
</dbReference>
<dbReference type="SUPFAM" id="SSF52540">
    <property type="entry name" value="P-loop containing nucleoside triphosphate hydrolases"/>
    <property type="match status" value="2"/>
</dbReference>
<dbReference type="GO" id="GO:0016887">
    <property type="term" value="F:ATP hydrolysis activity"/>
    <property type="evidence" value="ECO:0007669"/>
    <property type="project" value="InterPro"/>
</dbReference>
<dbReference type="PANTHER" id="PTHR43776:SF7">
    <property type="entry name" value="D,D-DIPEPTIDE TRANSPORT ATP-BINDING PROTEIN DDPF-RELATED"/>
    <property type="match status" value="1"/>
</dbReference>
<feature type="compositionally biased region" description="Low complexity" evidence="5">
    <location>
        <begin position="255"/>
        <end position="286"/>
    </location>
</feature>
<accession>A0A5J4LLD9</accession>
<dbReference type="GO" id="GO:0005524">
    <property type="term" value="F:ATP binding"/>
    <property type="evidence" value="ECO:0007669"/>
    <property type="project" value="UniProtKB-KW"/>
</dbReference>
<feature type="domain" description="ABC transporter" evidence="6">
    <location>
        <begin position="292"/>
        <end position="530"/>
    </location>
</feature>
<dbReference type="Gene3D" id="3.40.50.300">
    <property type="entry name" value="P-loop containing nucleotide triphosphate hydrolases"/>
    <property type="match status" value="2"/>
</dbReference>
<organism evidence="7 8">
    <name type="scientific">Streptomyces angustmyceticus</name>
    <dbReference type="NCBI Taxonomy" id="285578"/>
    <lineage>
        <taxon>Bacteria</taxon>
        <taxon>Bacillati</taxon>
        <taxon>Actinomycetota</taxon>
        <taxon>Actinomycetes</taxon>
        <taxon>Kitasatosporales</taxon>
        <taxon>Streptomycetaceae</taxon>
        <taxon>Streptomyces</taxon>
    </lineage>
</organism>
<dbReference type="AlphaFoldDB" id="A0A5J4LLD9"/>
<dbReference type="GO" id="GO:0055085">
    <property type="term" value="P:transmembrane transport"/>
    <property type="evidence" value="ECO:0007669"/>
    <property type="project" value="UniProtKB-ARBA"/>
</dbReference>
<dbReference type="GO" id="GO:0015833">
    <property type="term" value="P:peptide transport"/>
    <property type="evidence" value="ECO:0007669"/>
    <property type="project" value="InterPro"/>
</dbReference>
<reference evidence="7 8" key="1">
    <citation type="submission" date="2019-10" db="EMBL/GenBank/DDBJ databases">
        <title>Whole genome shotgun sequence of Streptomyces angustmyceticus NBRC 3934.</title>
        <authorList>
            <person name="Hosoyama A."/>
            <person name="Ichikawa N."/>
            <person name="Kimura A."/>
            <person name="Kitahashi Y."/>
            <person name="Komaki H."/>
            <person name="Uohara A."/>
        </authorList>
    </citation>
    <scope>NUCLEOTIDE SEQUENCE [LARGE SCALE GENOMIC DNA]</scope>
    <source>
        <strain evidence="7 8">NBRC 3934</strain>
    </source>
</reference>
<dbReference type="InterPro" id="IPR027417">
    <property type="entry name" value="P-loop_NTPase"/>
</dbReference>
<evidence type="ECO:0000313" key="7">
    <source>
        <dbReference type="EMBL" id="GES32416.1"/>
    </source>
</evidence>
<dbReference type="Pfam" id="PF08352">
    <property type="entry name" value="oligo_HPY"/>
    <property type="match status" value="1"/>
</dbReference>
<dbReference type="InterPro" id="IPR013563">
    <property type="entry name" value="Oligopep_ABC_C"/>
</dbReference>
<keyword evidence="2" id="KW-0813">Transport</keyword>
<evidence type="ECO:0000256" key="4">
    <source>
        <dbReference type="ARBA" id="ARBA00022840"/>
    </source>
</evidence>
<keyword evidence="4 7" id="KW-0067">ATP-binding</keyword>
<dbReference type="EMBL" id="BLAG01000014">
    <property type="protein sequence ID" value="GES32416.1"/>
    <property type="molecule type" value="Genomic_DNA"/>
</dbReference>
<comment type="caution">
    <text evidence="7">The sequence shown here is derived from an EMBL/GenBank/DDBJ whole genome shotgun (WGS) entry which is preliminary data.</text>
</comment>
<evidence type="ECO:0000259" key="6">
    <source>
        <dbReference type="PROSITE" id="PS50893"/>
    </source>
</evidence>
<dbReference type="Proteomes" id="UP000325598">
    <property type="component" value="Unassembled WGS sequence"/>
</dbReference>
<comment type="similarity">
    <text evidence="1">Belongs to the ABC transporter superfamily.</text>
</comment>
<gene>
    <name evidence="7" type="ORF">San01_49030</name>
</gene>
<dbReference type="GeneID" id="96756141"/>
<keyword evidence="3" id="KW-0547">Nucleotide-binding</keyword>